<evidence type="ECO:0000256" key="5">
    <source>
        <dbReference type="SAM" id="Phobius"/>
    </source>
</evidence>
<dbReference type="GO" id="GO:0046872">
    <property type="term" value="F:metal ion binding"/>
    <property type="evidence" value="ECO:0007669"/>
    <property type="project" value="UniProtKB-KW"/>
</dbReference>
<evidence type="ECO:0000256" key="4">
    <source>
        <dbReference type="PROSITE-ProRule" id="PRU00433"/>
    </source>
</evidence>
<reference evidence="7 8" key="1">
    <citation type="submission" date="2013-09" db="EMBL/GenBank/DDBJ databases">
        <authorList>
            <person name="Zeng Z."/>
            <person name="Chen C."/>
        </authorList>
    </citation>
    <scope>NUCLEOTIDE SEQUENCE [LARGE SCALE GENOMIC DNA]</scope>
    <source>
        <strain evidence="7 8">GH29-5</strain>
    </source>
</reference>
<dbReference type="SUPFAM" id="SSF46626">
    <property type="entry name" value="Cytochrome c"/>
    <property type="match status" value="1"/>
</dbReference>
<feature type="transmembrane region" description="Helical" evidence="5">
    <location>
        <begin position="12"/>
        <end position="31"/>
    </location>
</feature>
<keyword evidence="5" id="KW-1133">Transmembrane helix</keyword>
<keyword evidence="8" id="KW-1185">Reference proteome</keyword>
<dbReference type="Pfam" id="PF00034">
    <property type="entry name" value="Cytochrom_C"/>
    <property type="match status" value="1"/>
</dbReference>
<dbReference type="InterPro" id="IPR036909">
    <property type="entry name" value="Cyt_c-like_dom_sf"/>
</dbReference>
<protein>
    <recommendedName>
        <fullName evidence="6">Cytochrome c domain-containing protein</fullName>
    </recommendedName>
</protein>
<keyword evidence="3 4" id="KW-0408">Iron</keyword>
<organism evidence="7 8">
    <name type="scientific">Flavobacterium suncheonense GH29-5 = DSM 17707</name>
    <dbReference type="NCBI Taxonomy" id="1121899"/>
    <lineage>
        <taxon>Bacteria</taxon>
        <taxon>Pseudomonadati</taxon>
        <taxon>Bacteroidota</taxon>
        <taxon>Flavobacteriia</taxon>
        <taxon>Flavobacteriales</taxon>
        <taxon>Flavobacteriaceae</taxon>
        <taxon>Flavobacterium</taxon>
    </lineage>
</organism>
<dbReference type="eggNOG" id="COG2010">
    <property type="taxonomic scope" value="Bacteria"/>
</dbReference>
<dbReference type="OrthoDB" id="955119at2"/>
<dbReference type="InterPro" id="IPR009056">
    <property type="entry name" value="Cyt_c-like_dom"/>
</dbReference>
<dbReference type="GO" id="GO:0009055">
    <property type="term" value="F:electron transfer activity"/>
    <property type="evidence" value="ECO:0007669"/>
    <property type="project" value="InterPro"/>
</dbReference>
<evidence type="ECO:0000256" key="1">
    <source>
        <dbReference type="ARBA" id="ARBA00022617"/>
    </source>
</evidence>
<evidence type="ECO:0000313" key="7">
    <source>
        <dbReference type="EMBL" id="KGO84879.1"/>
    </source>
</evidence>
<keyword evidence="5" id="KW-0472">Membrane</keyword>
<gene>
    <name evidence="7" type="ORF">Q764_14310</name>
</gene>
<accession>A0A0A2LXZ4</accession>
<keyword evidence="2 4" id="KW-0479">Metal-binding</keyword>
<keyword evidence="5" id="KW-0812">Transmembrane</keyword>
<dbReference type="EMBL" id="JRLW01000063">
    <property type="protein sequence ID" value="KGO84879.1"/>
    <property type="molecule type" value="Genomic_DNA"/>
</dbReference>
<comment type="caution">
    <text evidence="7">The sequence shown here is derived from an EMBL/GenBank/DDBJ whole genome shotgun (WGS) entry which is preliminary data.</text>
</comment>
<dbReference type="GO" id="GO:0020037">
    <property type="term" value="F:heme binding"/>
    <property type="evidence" value="ECO:0007669"/>
    <property type="project" value="InterPro"/>
</dbReference>
<evidence type="ECO:0000259" key="6">
    <source>
        <dbReference type="PROSITE" id="PS51007"/>
    </source>
</evidence>
<evidence type="ECO:0000256" key="3">
    <source>
        <dbReference type="ARBA" id="ARBA00023004"/>
    </source>
</evidence>
<dbReference type="Gene3D" id="1.10.760.10">
    <property type="entry name" value="Cytochrome c-like domain"/>
    <property type="match status" value="1"/>
</dbReference>
<dbReference type="RefSeq" id="WP_026981034.1">
    <property type="nucleotide sequence ID" value="NZ_AUCZ01000047.1"/>
</dbReference>
<evidence type="ECO:0000256" key="2">
    <source>
        <dbReference type="ARBA" id="ARBA00022723"/>
    </source>
</evidence>
<dbReference type="PROSITE" id="PS51007">
    <property type="entry name" value="CYTC"/>
    <property type="match status" value="1"/>
</dbReference>
<name>A0A0A2LXZ4_9FLAO</name>
<proteinExistence type="predicted"/>
<sequence>MKSLKKLTNKIIILCCVFLCLIISIFCFLLLNDSKKPKQIVTDNKPNIEFCGTKNSEIAHEGKTIFNNTCAACHKLDANMTGPALRNIDSIVFNKWLNNKNYKVNKAKIDQFGIDYHIDFTRKNFNESDLKMIYAYIGK</sequence>
<feature type="domain" description="Cytochrome c" evidence="6">
    <location>
        <begin position="57"/>
        <end position="139"/>
    </location>
</feature>
<evidence type="ECO:0000313" key="8">
    <source>
        <dbReference type="Proteomes" id="UP000030121"/>
    </source>
</evidence>
<dbReference type="AlphaFoldDB" id="A0A0A2LXZ4"/>
<dbReference type="Proteomes" id="UP000030121">
    <property type="component" value="Unassembled WGS sequence"/>
</dbReference>
<keyword evidence="1 4" id="KW-0349">Heme</keyword>